<dbReference type="GO" id="GO:0034069">
    <property type="term" value="F:aminoglycoside N-acetyltransferase activity"/>
    <property type="evidence" value="ECO:0007669"/>
    <property type="project" value="TreeGrafter"/>
</dbReference>
<dbReference type="Gene3D" id="3.40.630.30">
    <property type="match status" value="1"/>
</dbReference>
<accession>A0A9D1DDN5</accession>
<dbReference type="EMBL" id="DVGZ01000041">
    <property type="protein sequence ID" value="HIR46816.1"/>
    <property type="molecule type" value="Genomic_DNA"/>
</dbReference>
<dbReference type="PANTHER" id="PTHR37817:SF1">
    <property type="entry name" value="N-ACETYLTRANSFERASE EIS"/>
    <property type="match status" value="1"/>
</dbReference>
<evidence type="ECO:0000313" key="2">
    <source>
        <dbReference type="EMBL" id="HIR46816.1"/>
    </source>
</evidence>
<dbReference type="InterPro" id="IPR000182">
    <property type="entry name" value="GNAT_dom"/>
</dbReference>
<organism evidence="2 3">
    <name type="scientific">Candidatus Caccousia avicola</name>
    <dbReference type="NCBI Taxonomy" id="2840721"/>
    <lineage>
        <taxon>Bacteria</taxon>
        <taxon>Bacillati</taxon>
        <taxon>Bacillota</taxon>
        <taxon>Clostridia</taxon>
        <taxon>Eubacteriales</taxon>
        <taxon>Oscillospiraceae</taxon>
        <taxon>Oscillospiraceae incertae sedis</taxon>
        <taxon>Candidatus Caccousia</taxon>
    </lineage>
</organism>
<protein>
    <submittedName>
        <fullName evidence="2">GNAT family N-acetyltransferase</fullName>
    </submittedName>
</protein>
<dbReference type="PANTHER" id="PTHR37817">
    <property type="entry name" value="N-ACETYLTRANSFERASE EIS"/>
    <property type="match status" value="1"/>
</dbReference>
<gene>
    <name evidence="2" type="ORF">IAB89_04015</name>
</gene>
<dbReference type="AlphaFoldDB" id="A0A9D1DDN5"/>
<evidence type="ECO:0000259" key="1">
    <source>
        <dbReference type="PROSITE" id="PS51186"/>
    </source>
</evidence>
<dbReference type="SUPFAM" id="SSF55729">
    <property type="entry name" value="Acyl-CoA N-acyltransferases (Nat)"/>
    <property type="match status" value="1"/>
</dbReference>
<dbReference type="GO" id="GO:0030649">
    <property type="term" value="P:aminoglycoside antibiotic catabolic process"/>
    <property type="evidence" value="ECO:0007669"/>
    <property type="project" value="TreeGrafter"/>
</dbReference>
<reference evidence="2" key="2">
    <citation type="journal article" date="2021" name="PeerJ">
        <title>Extensive microbial diversity within the chicken gut microbiome revealed by metagenomics and culture.</title>
        <authorList>
            <person name="Gilroy R."/>
            <person name="Ravi A."/>
            <person name="Getino M."/>
            <person name="Pursley I."/>
            <person name="Horton D.L."/>
            <person name="Alikhan N.F."/>
            <person name="Baker D."/>
            <person name="Gharbi K."/>
            <person name="Hall N."/>
            <person name="Watson M."/>
            <person name="Adriaenssens E.M."/>
            <person name="Foster-Nyarko E."/>
            <person name="Jarju S."/>
            <person name="Secka A."/>
            <person name="Antonio M."/>
            <person name="Oren A."/>
            <person name="Chaudhuri R.R."/>
            <person name="La Ragione R."/>
            <person name="Hildebrand F."/>
            <person name="Pallen M.J."/>
        </authorList>
    </citation>
    <scope>NUCLEOTIDE SEQUENCE</scope>
    <source>
        <strain evidence="2">ChiSxjej1B13-7958</strain>
    </source>
</reference>
<name>A0A9D1DDN5_9FIRM</name>
<dbReference type="InterPro" id="IPR016181">
    <property type="entry name" value="Acyl_CoA_acyltransferase"/>
</dbReference>
<proteinExistence type="predicted"/>
<reference evidence="2" key="1">
    <citation type="submission" date="2020-10" db="EMBL/GenBank/DDBJ databases">
        <authorList>
            <person name="Gilroy R."/>
        </authorList>
    </citation>
    <scope>NUCLEOTIDE SEQUENCE</scope>
    <source>
        <strain evidence="2">ChiSxjej1B13-7958</strain>
    </source>
</reference>
<dbReference type="InterPro" id="IPR051554">
    <property type="entry name" value="Acetyltransferase_Eis"/>
</dbReference>
<dbReference type="Proteomes" id="UP000824242">
    <property type="component" value="Unassembled WGS sequence"/>
</dbReference>
<feature type="domain" description="N-acetyltransferase" evidence="1">
    <location>
        <begin position="1"/>
        <end position="149"/>
    </location>
</feature>
<sequence length="295" mass="32677">MIGPARPGMERQLRELWQTCFQEPARPVNFYLRTLYRPENCLVYTQGDRLASMVHLLPCRVQLADGGTANAHYIYAAATFPEFRGRGFISSLLACAAMRGMERGQSYSAVLPAHDGLIPLYEKAGYRPYYRVTRQTVTADQLRAACTVPFAGRRLASWRELCRRRDRWLQTRPGSVLWGPDAFFYAAESARLYGGKLLIAGEGETLSYALCAGDGACCEVTEWAVSPQTRAELFGLLLRDAPAETYAFRLPAGGAPLFSDVPCEERPFGMLKPLSGCELPALLADCPPYLGLSLD</sequence>
<comment type="caution">
    <text evidence="2">The sequence shown here is derived from an EMBL/GenBank/DDBJ whole genome shotgun (WGS) entry which is preliminary data.</text>
</comment>
<dbReference type="Pfam" id="PF13527">
    <property type="entry name" value="Acetyltransf_9"/>
    <property type="match status" value="1"/>
</dbReference>
<dbReference type="PROSITE" id="PS51186">
    <property type="entry name" value="GNAT"/>
    <property type="match status" value="1"/>
</dbReference>
<evidence type="ECO:0000313" key="3">
    <source>
        <dbReference type="Proteomes" id="UP000824242"/>
    </source>
</evidence>